<keyword evidence="3" id="KW-1185">Reference proteome</keyword>
<organism evidence="2 3">
    <name type="scientific">Cereibacter johrii</name>
    <dbReference type="NCBI Taxonomy" id="445629"/>
    <lineage>
        <taxon>Bacteria</taxon>
        <taxon>Pseudomonadati</taxon>
        <taxon>Pseudomonadota</taxon>
        <taxon>Alphaproteobacteria</taxon>
        <taxon>Rhodobacterales</taxon>
        <taxon>Paracoccaceae</taxon>
        <taxon>Cereibacter</taxon>
    </lineage>
</organism>
<dbReference type="EMBL" id="PZZW01000007">
    <property type="protein sequence ID" value="PTM76820.1"/>
    <property type="molecule type" value="Genomic_DNA"/>
</dbReference>
<evidence type="ECO:0000313" key="3">
    <source>
        <dbReference type="Proteomes" id="UP000240800"/>
    </source>
</evidence>
<evidence type="ECO:0000313" key="2">
    <source>
        <dbReference type="EMBL" id="PTM76820.1"/>
    </source>
</evidence>
<feature type="compositionally biased region" description="Basic and acidic residues" evidence="1">
    <location>
        <begin position="31"/>
        <end position="42"/>
    </location>
</feature>
<accession>A0ABX5J3T6</accession>
<proteinExistence type="predicted"/>
<name>A0ABX5J3T6_9RHOB</name>
<evidence type="ECO:0000256" key="1">
    <source>
        <dbReference type="SAM" id="MobiDB-lite"/>
    </source>
</evidence>
<gene>
    <name evidence="2" type="ORF">C8J29_10798</name>
</gene>
<sequence>MQEDKTRGAPDSAAMPQESRPPGQPIAAPRPGHDAGARHAGHEAPSSTGLTGPEAEGGPMPGTGSGRGPVTGRFFHLIAAETP</sequence>
<feature type="region of interest" description="Disordered" evidence="1">
    <location>
        <begin position="1"/>
        <end position="83"/>
    </location>
</feature>
<protein>
    <submittedName>
        <fullName evidence="2">Uncharacterized protein</fullName>
    </submittedName>
</protein>
<reference evidence="2 3" key="1">
    <citation type="submission" date="2018-04" db="EMBL/GenBank/DDBJ databases">
        <title>Genomic Encyclopedia of Type Strains, Phase III (KMG-III): the genomes of soil and plant-associated and newly described type strains.</title>
        <authorList>
            <person name="Whitman W."/>
        </authorList>
    </citation>
    <scope>NUCLEOTIDE SEQUENCE [LARGE SCALE GENOMIC DNA]</scope>
    <source>
        <strain evidence="2 3">JA192</strain>
    </source>
</reference>
<comment type="caution">
    <text evidence="2">The sequence shown here is derived from an EMBL/GenBank/DDBJ whole genome shotgun (WGS) entry which is preliminary data.</text>
</comment>
<dbReference type="Proteomes" id="UP000240800">
    <property type="component" value="Unassembled WGS sequence"/>
</dbReference>
<feature type="compositionally biased region" description="Gly residues" evidence="1">
    <location>
        <begin position="59"/>
        <end position="69"/>
    </location>
</feature>